<keyword evidence="2" id="KW-1185">Reference proteome</keyword>
<evidence type="ECO:0000313" key="1">
    <source>
        <dbReference type="EMBL" id="OMH83370.1"/>
    </source>
</evidence>
<sequence>MSFPGCGVNSESGVVLSLVPDELQFWQISAKLLSFEITGPWLFACSTEHSRNSFLLYNTLAIALSSEETMSFSSGFAKVIMCLGRTSGIPPTFVETTNKPHDAASTIPIQNASVRLVFRNISPKMRVSRTCDATILPSNSTRSFPSPPITNLTFLCLLHTLGIAAINKSIPFL</sequence>
<name>A0A1R1PQW9_ZANCU</name>
<organism evidence="1 2">
    <name type="scientific">Zancudomyces culisetae</name>
    <name type="common">Gut fungus</name>
    <name type="synonym">Smittium culisetae</name>
    <dbReference type="NCBI Taxonomy" id="1213189"/>
    <lineage>
        <taxon>Eukaryota</taxon>
        <taxon>Fungi</taxon>
        <taxon>Fungi incertae sedis</taxon>
        <taxon>Zoopagomycota</taxon>
        <taxon>Kickxellomycotina</taxon>
        <taxon>Harpellomycetes</taxon>
        <taxon>Harpellales</taxon>
        <taxon>Legeriomycetaceae</taxon>
        <taxon>Zancudomyces</taxon>
    </lineage>
</organism>
<proteinExistence type="predicted"/>
<reference evidence="2" key="1">
    <citation type="submission" date="2017-01" db="EMBL/GenBank/DDBJ databases">
        <authorList>
            <person name="Wang Y."/>
            <person name="White M."/>
            <person name="Kvist S."/>
            <person name="Moncalvo J.-M."/>
        </authorList>
    </citation>
    <scope>NUCLEOTIDE SEQUENCE [LARGE SCALE GENOMIC DNA]</scope>
    <source>
        <strain evidence="2">COL-18-3</strain>
    </source>
</reference>
<dbReference type="OrthoDB" id="10599553at2759"/>
<accession>A0A1R1PQW9</accession>
<evidence type="ECO:0000313" key="2">
    <source>
        <dbReference type="Proteomes" id="UP000188320"/>
    </source>
</evidence>
<comment type="caution">
    <text evidence="1">The sequence shown here is derived from an EMBL/GenBank/DDBJ whole genome shotgun (WGS) entry which is preliminary data.</text>
</comment>
<dbReference type="AlphaFoldDB" id="A0A1R1PQW9"/>
<dbReference type="Proteomes" id="UP000188320">
    <property type="component" value="Unassembled WGS sequence"/>
</dbReference>
<protein>
    <submittedName>
        <fullName evidence="1">Uncharacterized protein</fullName>
    </submittedName>
</protein>
<dbReference type="EMBL" id="LSSK01000429">
    <property type="protein sequence ID" value="OMH83370.1"/>
    <property type="molecule type" value="Genomic_DNA"/>
</dbReference>
<gene>
    <name evidence="1" type="ORF">AX774_g3130</name>
</gene>